<feature type="non-terminal residue" evidence="1">
    <location>
        <position position="1"/>
    </location>
</feature>
<evidence type="ECO:0000313" key="2">
    <source>
        <dbReference type="Proteomes" id="UP000237000"/>
    </source>
</evidence>
<organism evidence="1 2">
    <name type="scientific">Trema orientale</name>
    <name type="common">Charcoal tree</name>
    <name type="synonym">Celtis orientalis</name>
    <dbReference type="NCBI Taxonomy" id="63057"/>
    <lineage>
        <taxon>Eukaryota</taxon>
        <taxon>Viridiplantae</taxon>
        <taxon>Streptophyta</taxon>
        <taxon>Embryophyta</taxon>
        <taxon>Tracheophyta</taxon>
        <taxon>Spermatophyta</taxon>
        <taxon>Magnoliopsida</taxon>
        <taxon>eudicotyledons</taxon>
        <taxon>Gunneridae</taxon>
        <taxon>Pentapetalae</taxon>
        <taxon>rosids</taxon>
        <taxon>fabids</taxon>
        <taxon>Rosales</taxon>
        <taxon>Cannabaceae</taxon>
        <taxon>Trema</taxon>
    </lineage>
</organism>
<name>A0A2P5C3E9_TREOI</name>
<accession>A0A2P5C3E9</accession>
<dbReference type="EMBL" id="JXTC01000419">
    <property type="protein sequence ID" value="PON55588.1"/>
    <property type="molecule type" value="Genomic_DNA"/>
</dbReference>
<comment type="caution">
    <text evidence="1">The sequence shown here is derived from an EMBL/GenBank/DDBJ whole genome shotgun (WGS) entry which is preliminary data.</text>
</comment>
<keyword evidence="2" id="KW-1185">Reference proteome</keyword>
<dbReference type="AlphaFoldDB" id="A0A2P5C3E9"/>
<protein>
    <submittedName>
        <fullName evidence="1">Uncharacterized protein</fullName>
    </submittedName>
</protein>
<dbReference type="Proteomes" id="UP000237000">
    <property type="component" value="Unassembled WGS sequence"/>
</dbReference>
<gene>
    <name evidence="1" type="ORF">TorRG33x02_298810</name>
</gene>
<evidence type="ECO:0000313" key="1">
    <source>
        <dbReference type="EMBL" id="PON55588.1"/>
    </source>
</evidence>
<sequence>YPNSLGKGFCSLKMTIKAVKARHTTIKNVQN</sequence>
<dbReference type="InParanoid" id="A0A2P5C3E9"/>
<proteinExistence type="predicted"/>
<reference evidence="2" key="1">
    <citation type="submission" date="2016-06" db="EMBL/GenBank/DDBJ databases">
        <title>Parallel loss of symbiosis genes in relatives of nitrogen-fixing non-legume Parasponia.</title>
        <authorList>
            <person name="Van Velzen R."/>
            <person name="Holmer R."/>
            <person name="Bu F."/>
            <person name="Rutten L."/>
            <person name="Van Zeijl A."/>
            <person name="Liu W."/>
            <person name="Santuari L."/>
            <person name="Cao Q."/>
            <person name="Sharma T."/>
            <person name="Shen D."/>
            <person name="Roswanjaya Y."/>
            <person name="Wardhani T."/>
            <person name="Kalhor M.S."/>
            <person name="Jansen J."/>
            <person name="Van den Hoogen J."/>
            <person name="Gungor B."/>
            <person name="Hartog M."/>
            <person name="Hontelez J."/>
            <person name="Verver J."/>
            <person name="Yang W.-C."/>
            <person name="Schijlen E."/>
            <person name="Repin R."/>
            <person name="Schilthuizen M."/>
            <person name="Schranz E."/>
            <person name="Heidstra R."/>
            <person name="Miyata K."/>
            <person name="Fedorova E."/>
            <person name="Kohlen W."/>
            <person name="Bisseling T."/>
            <person name="Smit S."/>
            <person name="Geurts R."/>
        </authorList>
    </citation>
    <scope>NUCLEOTIDE SEQUENCE [LARGE SCALE GENOMIC DNA]</scope>
    <source>
        <strain evidence="2">cv. RG33-2</strain>
    </source>
</reference>